<dbReference type="PANTHER" id="PTHR33495:SF2">
    <property type="entry name" value="ANTI-SIGMA FACTOR ANTAGONIST TM_1081-RELATED"/>
    <property type="match status" value="1"/>
</dbReference>
<dbReference type="AlphaFoldDB" id="A0A918U7V7"/>
<reference evidence="4" key="1">
    <citation type="journal article" date="2014" name="Int. J. Syst. Evol. Microbiol.">
        <title>Complete genome sequence of Corynebacterium casei LMG S-19264T (=DSM 44701T), isolated from a smear-ripened cheese.</title>
        <authorList>
            <consortium name="US DOE Joint Genome Institute (JGI-PGF)"/>
            <person name="Walter F."/>
            <person name="Albersmeier A."/>
            <person name="Kalinowski J."/>
            <person name="Ruckert C."/>
        </authorList>
    </citation>
    <scope>NUCLEOTIDE SEQUENCE</scope>
    <source>
        <strain evidence="4">JCM 4790</strain>
    </source>
</reference>
<evidence type="ECO:0000256" key="1">
    <source>
        <dbReference type="ARBA" id="ARBA00009013"/>
    </source>
</evidence>
<dbReference type="EMBL" id="BMVU01000067">
    <property type="protein sequence ID" value="GGY08683.1"/>
    <property type="molecule type" value="Genomic_DNA"/>
</dbReference>
<dbReference type="PANTHER" id="PTHR33495">
    <property type="entry name" value="ANTI-SIGMA FACTOR ANTAGONIST TM_1081-RELATED-RELATED"/>
    <property type="match status" value="1"/>
</dbReference>
<evidence type="ECO:0000259" key="3">
    <source>
        <dbReference type="PROSITE" id="PS50801"/>
    </source>
</evidence>
<organism evidence="4 5">
    <name type="scientific">Streptomyces minutiscleroticus</name>
    <dbReference type="NCBI Taxonomy" id="68238"/>
    <lineage>
        <taxon>Bacteria</taxon>
        <taxon>Bacillati</taxon>
        <taxon>Actinomycetota</taxon>
        <taxon>Actinomycetes</taxon>
        <taxon>Kitasatosporales</taxon>
        <taxon>Streptomycetaceae</taxon>
        <taxon>Streptomyces</taxon>
    </lineage>
</organism>
<accession>A0A918U7V7</accession>
<dbReference type="InterPro" id="IPR002645">
    <property type="entry name" value="STAS_dom"/>
</dbReference>
<proteinExistence type="inferred from homology"/>
<reference evidence="4" key="2">
    <citation type="submission" date="2020-09" db="EMBL/GenBank/DDBJ databases">
        <authorList>
            <person name="Sun Q."/>
            <person name="Ohkuma M."/>
        </authorList>
    </citation>
    <scope>NUCLEOTIDE SEQUENCE</scope>
    <source>
        <strain evidence="4">JCM 4790</strain>
    </source>
</reference>
<name>A0A918U7V7_9ACTN</name>
<keyword evidence="5" id="KW-1185">Reference proteome</keyword>
<dbReference type="Gene3D" id="3.30.750.24">
    <property type="entry name" value="STAS domain"/>
    <property type="match status" value="1"/>
</dbReference>
<evidence type="ECO:0000256" key="2">
    <source>
        <dbReference type="RuleBase" id="RU003749"/>
    </source>
</evidence>
<dbReference type="InterPro" id="IPR003658">
    <property type="entry name" value="Anti-sigma_ant"/>
</dbReference>
<dbReference type="GO" id="GO:0043856">
    <property type="term" value="F:anti-sigma factor antagonist activity"/>
    <property type="evidence" value="ECO:0007669"/>
    <property type="project" value="InterPro"/>
</dbReference>
<dbReference type="Proteomes" id="UP000619244">
    <property type="component" value="Unassembled WGS sequence"/>
</dbReference>
<comment type="caution">
    <text evidence="4">The sequence shown here is derived from an EMBL/GenBank/DDBJ whole genome shotgun (WGS) entry which is preliminary data.</text>
</comment>
<gene>
    <name evidence="4" type="ORF">GCM10010358_72100</name>
</gene>
<dbReference type="PROSITE" id="PS50801">
    <property type="entry name" value="STAS"/>
    <property type="match status" value="1"/>
</dbReference>
<dbReference type="InterPro" id="IPR036513">
    <property type="entry name" value="STAS_dom_sf"/>
</dbReference>
<dbReference type="NCBIfam" id="TIGR00377">
    <property type="entry name" value="ant_ant_sig"/>
    <property type="match status" value="1"/>
</dbReference>
<dbReference type="Pfam" id="PF01740">
    <property type="entry name" value="STAS"/>
    <property type="match status" value="1"/>
</dbReference>
<dbReference type="CDD" id="cd07043">
    <property type="entry name" value="STAS_anti-anti-sigma_factors"/>
    <property type="match status" value="1"/>
</dbReference>
<feature type="domain" description="STAS" evidence="3">
    <location>
        <begin position="14"/>
        <end position="122"/>
    </location>
</feature>
<evidence type="ECO:0000313" key="4">
    <source>
        <dbReference type="EMBL" id="GGY08683.1"/>
    </source>
</evidence>
<sequence length="122" mass="13299">MTDTRRSTGTQHLSFTRTTTSDGITVLRLRGEIDHHTVAPLHQALTVQDTTSAPRTVVDLKEVTFMDSTGLNALIAGHRATLDTPGWIRLADAQPPVLRVIQITGLDTFIDYHPTLGQALTA</sequence>
<dbReference type="SUPFAM" id="SSF52091">
    <property type="entry name" value="SpoIIaa-like"/>
    <property type="match status" value="1"/>
</dbReference>
<evidence type="ECO:0000313" key="5">
    <source>
        <dbReference type="Proteomes" id="UP000619244"/>
    </source>
</evidence>
<dbReference type="RefSeq" id="WP_190194525.1">
    <property type="nucleotide sequence ID" value="NZ_BMVU01000067.1"/>
</dbReference>
<protein>
    <recommendedName>
        <fullName evidence="2">Anti-sigma factor antagonist</fullName>
    </recommendedName>
</protein>
<comment type="similarity">
    <text evidence="1 2">Belongs to the anti-sigma-factor antagonist family.</text>
</comment>